<dbReference type="RefSeq" id="WP_164260614.1">
    <property type="nucleotide sequence ID" value="NZ_JAAGMK010000946.1"/>
</dbReference>
<dbReference type="Gene3D" id="3.40.630.30">
    <property type="match status" value="1"/>
</dbReference>
<dbReference type="InterPro" id="IPR000182">
    <property type="entry name" value="GNAT_dom"/>
</dbReference>
<dbReference type="SUPFAM" id="SSF55729">
    <property type="entry name" value="Acyl-CoA N-acyltransferases (Nat)"/>
    <property type="match status" value="1"/>
</dbReference>
<dbReference type="PROSITE" id="PS51186">
    <property type="entry name" value="GNAT"/>
    <property type="match status" value="1"/>
</dbReference>
<sequence>MSENSIGRSAELTFRRITALNVCDVCELSETLSEEQQGFVADNGMSIAEGFCSNNAWFRAVYADETLAGFVMVHIGSDWDDGIECPGAYLWRLMIAGQFQGLGFGRRVVEKVVKEVRAQGMKELYTSYGEGPGGPETFYRRLGFEPTGDRLGDNDEELEVVLKFS</sequence>
<dbReference type="Pfam" id="PF00583">
    <property type="entry name" value="Acetyltransf_1"/>
    <property type="match status" value="1"/>
</dbReference>
<dbReference type="AlphaFoldDB" id="A0A6G3T1N1"/>
<proteinExistence type="predicted"/>
<dbReference type="EMBL" id="JAAGMK010000946">
    <property type="protein sequence ID" value="NEB89033.1"/>
    <property type="molecule type" value="Genomic_DNA"/>
</dbReference>
<dbReference type="GO" id="GO:0016747">
    <property type="term" value="F:acyltransferase activity, transferring groups other than amino-acyl groups"/>
    <property type="evidence" value="ECO:0007669"/>
    <property type="project" value="InterPro"/>
</dbReference>
<name>A0A6G3T1N1_STRAQ</name>
<accession>A0A6G3T1N1</accession>
<evidence type="ECO:0000313" key="2">
    <source>
        <dbReference type="EMBL" id="NEB89033.1"/>
    </source>
</evidence>
<gene>
    <name evidence="2" type="ORF">G3I43_33455</name>
</gene>
<organism evidence="2">
    <name type="scientific">Streptomyces anulatus</name>
    <name type="common">Streptomyces chrysomallus</name>
    <dbReference type="NCBI Taxonomy" id="1892"/>
    <lineage>
        <taxon>Bacteria</taxon>
        <taxon>Bacillati</taxon>
        <taxon>Actinomycetota</taxon>
        <taxon>Actinomycetes</taxon>
        <taxon>Kitasatosporales</taxon>
        <taxon>Streptomycetaceae</taxon>
        <taxon>Streptomyces</taxon>
    </lineage>
</organism>
<feature type="domain" description="N-acetyltransferase" evidence="1">
    <location>
        <begin position="12"/>
        <end position="165"/>
    </location>
</feature>
<comment type="caution">
    <text evidence="2">The sequence shown here is derived from an EMBL/GenBank/DDBJ whole genome shotgun (WGS) entry which is preliminary data.</text>
</comment>
<dbReference type="InterPro" id="IPR016181">
    <property type="entry name" value="Acyl_CoA_acyltransferase"/>
</dbReference>
<reference evidence="2" key="1">
    <citation type="submission" date="2020-01" db="EMBL/GenBank/DDBJ databases">
        <title>Insect and environment-associated Actinomycetes.</title>
        <authorList>
            <person name="Currrie C."/>
            <person name="Chevrette M."/>
            <person name="Carlson C."/>
            <person name="Stubbendieck R."/>
            <person name="Wendt-Pienkowski E."/>
        </authorList>
    </citation>
    <scope>NUCLEOTIDE SEQUENCE</scope>
    <source>
        <strain evidence="2">SID505</strain>
    </source>
</reference>
<evidence type="ECO:0000259" key="1">
    <source>
        <dbReference type="PROSITE" id="PS51186"/>
    </source>
</evidence>
<keyword evidence="2" id="KW-0808">Transferase</keyword>
<protein>
    <submittedName>
        <fullName evidence="2">GNAT family N-acetyltransferase</fullName>
    </submittedName>
</protein>